<protein>
    <submittedName>
        <fullName evidence="1">Uncharacterized protein</fullName>
    </submittedName>
</protein>
<keyword evidence="2" id="KW-1185">Reference proteome</keyword>
<accession>A0ACB9DH44</accession>
<organism evidence="1 2">
    <name type="scientific">Arctium lappa</name>
    <name type="common">Greater burdock</name>
    <name type="synonym">Lappa major</name>
    <dbReference type="NCBI Taxonomy" id="4217"/>
    <lineage>
        <taxon>Eukaryota</taxon>
        <taxon>Viridiplantae</taxon>
        <taxon>Streptophyta</taxon>
        <taxon>Embryophyta</taxon>
        <taxon>Tracheophyta</taxon>
        <taxon>Spermatophyta</taxon>
        <taxon>Magnoliopsida</taxon>
        <taxon>eudicotyledons</taxon>
        <taxon>Gunneridae</taxon>
        <taxon>Pentapetalae</taxon>
        <taxon>asterids</taxon>
        <taxon>campanulids</taxon>
        <taxon>Asterales</taxon>
        <taxon>Asteraceae</taxon>
        <taxon>Carduoideae</taxon>
        <taxon>Cardueae</taxon>
        <taxon>Arctiinae</taxon>
        <taxon>Arctium</taxon>
    </lineage>
</organism>
<dbReference type="Proteomes" id="UP001055879">
    <property type="component" value="Linkage Group LG03"/>
</dbReference>
<reference evidence="2" key="1">
    <citation type="journal article" date="2022" name="Mol. Ecol. Resour.">
        <title>The genomes of chicory, endive, great burdock and yacon provide insights into Asteraceae palaeo-polyploidization history and plant inulin production.</title>
        <authorList>
            <person name="Fan W."/>
            <person name="Wang S."/>
            <person name="Wang H."/>
            <person name="Wang A."/>
            <person name="Jiang F."/>
            <person name="Liu H."/>
            <person name="Zhao H."/>
            <person name="Xu D."/>
            <person name="Zhang Y."/>
        </authorList>
    </citation>
    <scope>NUCLEOTIDE SEQUENCE [LARGE SCALE GENOMIC DNA]</scope>
    <source>
        <strain evidence="2">cv. Niubang</strain>
    </source>
</reference>
<name>A0ACB9DH44_ARCLA</name>
<gene>
    <name evidence="1" type="ORF">L6452_08273</name>
</gene>
<sequence>MSQWKPRRSSMSSNTASCSMSAASSSTRFSKFGCEMCSLIYFPCFITYFCRRVRIAATSDEGALEAPKSDISKKAYNHLCTHHGLPNLPTEGRRYKNRGRGAAAHRAFGEKQVQIALTIASFKRKIPPENEASPSINTSSQPHPPSSSQTSPHSARESFWFRQKTPANDEYPTYKPNYAGSIEHFLPHVGMIVL</sequence>
<proteinExistence type="predicted"/>
<evidence type="ECO:0000313" key="2">
    <source>
        <dbReference type="Proteomes" id="UP001055879"/>
    </source>
</evidence>
<evidence type="ECO:0000313" key="1">
    <source>
        <dbReference type="EMBL" id="KAI3745862.1"/>
    </source>
</evidence>
<reference evidence="1 2" key="2">
    <citation type="journal article" date="2022" name="Mol. Ecol. Resour.">
        <title>The genomes of chicory, endive, great burdock and yacon provide insights into Asteraceae paleo-polyploidization history and plant inulin production.</title>
        <authorList>
            <person name="Fan W."/>
            <person name="Wang S."/>
            <person name="Wang H."/>
            <person name="Wang A."/>
            <person name="Jiang F."/>
            <person name="Liu H."/>
            <person name="Zhao H."/>
            <person name="Xu D."/>
            <person name="Zhang Y."/>
        </authorList>
    </citation>
    <scope>NUCLEOTIDE SEQUENCE [LARGE SCALE GENOMIC DNA]</scope>
    <source>
        <strain evidence="2">cv. Niubang</strain>
    </source>
</reference>
<dbReference type="EMBL" id="CM042049">
    <property type="protein sequence ID" value="KAI3745862.1"/>
    <property type="molecule type" value="Genomic_DNA"/>
</dbReference>
<comment type="caution">
    <text evidence="1">The sequence shown here is derived from an EMBL/GenBank/DDBJ whole genome shotgun (WGS) entry which is preliminary data.</text>
</comment>